<dbReference type="RefSeq" id="WP_176612385.1">
    <property type="nucleotide sequence ID" value="NZ_JABXXR010000007.1"/>
</dbReference>
<reference evidence="1 2" key="1">
    <citation type="submission" date="2020-06" db="EMBL/GenBank/DDBJ databases">
        <title>Description of novel acetic acid bacteria.</title>
        <authorList>
            <person name="Sombolestani A."/>
        </authorList>
    </citation>
    <scope>NUCLEOTIDE SEQUENCE [LARGE SCALE GENOMIC DNA]</scope>
    <source>
        <strain evidence="1 2">LMG 27010</strain>
    </source>
</reference>
<dbReference type="EMBL" id="JABXXR010000007">
    <property type="protein sequence ID" value="NVN39366.1"/>
    <property type="molecule type" value="Genomic_DNA"/>
</dbReference>
<name>A0A850PAL2_9PROT</name>
<evidence type="ECO:0000313" key="2">
    <source>
        <dbReference type="Proteomes" id="UP000585665"/>
    </source>
</evidence>
<accession>A0A850PAL2</accession>
<dbReference type="AlphaFoldDB" id="A0A850PAL2"/>
<organism evidence="1 2">
    <name type="scientific">Ameyamaea chiangmaiensis</name>
    <dbReference type="NCBI Taxonomy" id="442969"/>
    <lineage>
        <taxon>Bacteria</taxon>
        <taxon>Pseudomonadati</taxon>
        <taxon>Pseudomonadota</taxon>
        <taxon>Alphaproteobacteria</taxon>
        <taxon>Acetobacterales</taxon>
        <taxon>Acetobacteraceae</taxon>
        <taxon>Ameyamaea</taxon>
    </lineage>
</organism>
<protein>
    <submittedName>
        <fullName evidence="1">Uncharacterized protein</fullName>
    </submittedName>
</protein>
<keyword evidence="2" id="KW-1185">Reference proteome</keyword>
<proteinExistence type="predicted"/>
<gene>
    <name evidence="1" type="ORF">HUK82_02135</name>
</gene>
<sequence length="131" mass="14372">MAQAIILPTSSGYLQLGHKLTAGIQTSIENFLTFDEAESFGVKNGIALKYWDNTRAWRREDVVALHSVSGLSAHDTAMKIGYSLGRVISFAMRAESFGAVSISRSGKRAEWALARTHLGDSLIDGWRVSDR</sequence>
<evidence type="ECO:0000313" key="1">
    <source>
        <dbReference type="EMBL" id="NVN39366.1"/>
    </source>
</evidence>
<dbReference type="Proteomes" id="UP000585665">
    <property type="component" value="Unassembled WGS sequence"/>
</dbReference>
<comment type="caution">
    <text evidence="1">The sequence shown here is derived from an EMBL/GenBank/DDBJ whole genome shotgun (WGS) entry which is preliminary data.</text>
</comment>